<dbReference type="InterPro" id="IPR010699">
    <property type="entry name" value="DUF1275"/>
</dbReference>
<protein>
    <submittedName>
        <fullName evidence="2">YoaK family protein</fullName>
    </submittedName>
</protein>
<dbReference type="RefSeq" id="WP_301726717.1">
    <property type="nucleotide sequence ID" value="NZ_JAUJWW010000005.1"/>
</dbReference>
<evidence type="ECO:0000313" key="2">
    <source>
        <dbReference type="EMBL" id="MDN7228261.1"/>
    </source>
</evidence>
<keyword evidence="1" id="KW-1133">Transmembrane helix</keyword>
<evidence type="ECO:0000313" key="3">
    <source>
        <dbReference type="Proteomes" id="UP001172054"/>
    </source>
</evidence>
<feature type="transmembrane region" description="Helical" evidence="1">
    <location>
        <begin position="210"/>
        <end position="228"/>
    </location>
</feature>
<reference evidence="2 3" key="1">
    <citation type="submission" date="2023-06" db="EMBL/GenBank/DDBJ databases">
        <title>Novel species in genus Planococcus.</title>
        <authorList>
            <person name="Ning S."/>
        </authorList>
    </citation>
    <scope>NUCLEOTIDE SEQUENCE [LARGE SCALE GENOMIC DNA]</scope>
    <source>
        <strain evidence="2 3">N064</strain>
    </source>
</reference>
<keyword evidence="1" id="KW-0812">Transmembrane</keyword>
<name>A0ABT8MTM4_9BACL</name>
<feature type="transmembrane region" description="Helical" evidence="1">
    <location>
        <begin position="20"/>
        <end position="42"/>
    </location>
</feature>
<dbReference type="PANTHER" id="PTHR37314">
    <property type="entry name" value="SLR0142 PROTEIN"/>
    <property type="match status" value="1"/>
</dbReference>
<feature type="transmembrane region" description="Helical" evidence="1">
    <location>
        <begin position="103"/>
        <end position="120"/>
    </location>
</feature>
<feature type="transmembrane region" description="Helical" evidence="1">
    <location>
        <begin position="73"/>
        <end position="91"/>
    </location>
</feature>
<comment type="caution">
    <text evidence="2">The sequence shown here is derived from an EMBL/GenBank/DDBJ whole genome shotgun (WGS) entry which is preliminary data.</text>
</comment>
<accession>A0ABT8MTM4</accession>
<proteinExistence type="predicted"/>
<dbReference type="Pfam" id="PF06912">
    <property type="entry name" value="DUF1275"/>
    <property type="match status" value="1"/>
</dbReference>
<keyword evidence="1" id="KW-0472">Membrane</keyword>
<keyword evidence="3" id="KW-1185">Reference proteome</keyword>
<feature type="transmembrane region" description="Helical" evidence="1">
    <location>
        <begin position="183"/>
        <end position="204"/>
    </location>
</feature>
<feature type="transmembrane region" description="Helical" evidence="1">
    <location>
        <begin position="126"/>
        <end position="144"/>
    </location>
</feature>
<organism evidence="2 3">
    <name type="scientific">Planococcus liqunii</name>
    <dbReference type="NCBI Taxonomy" id="3058394"/>
    <lineage>
        <taxon>Bacteria</taxon>
        <taxon>Bacillati</taxon>
        <taxon>Bacillota</taxon>
        <taxon>Bacilli</taxon>
        <taxon>Bacillales</taxon>
        <taxon>Caryophanaceae</taxon>
        <taxon>Planococcus</taxon>
    </lineage>
</organism>
<evidence type="ECO:0000256" key="1">
    <source>
        <dbReference type="SAM" id="Phobius"/>
    </source>
</evidence>
<dbReference type="Proteomes" id="UP001172054">
    <property type="component" value="Unassembled WGS sequence"/>
</dbReference>
<dbReference type="EMBL" id="JAUJWW010000005">
    <property type="protein sequence ID" value="MDN7228261.1"/>
    <property type="molecule type" value="Genomic_DNA"/>
</dbReference>
<sequence length="234" mass="26240">MESLKEQSKNMHIKKNETLYISTILTIIASFLMGFIDAYTFLQQDEVFASAQTGNLVSLSSKLFSGEWKETMSHVWAFGGFLIGAFAGEAVMDRYQDKGLIRYRYYLLIQTVLLLVLALFQDQFTGALMIFSLGTLAGYELTIFRKFRGTVVNNGIMTGNTKNLMSHLYQLVFKNDSKAKDHLANLAATVLIFMLGAGAGTLTIRYHASYNLWAAFAISFLAFAWATVRPLRDS</sequence>
<dbReference type="PANTHER" id="PTHR37314:SF4">
    <property type="entry name" value="UPF0700 TRANSMEMBRANE PROTEIN YOAK"/>
    <property type="match status" value="1"/>
</dbReference>
<gene>
    <name evidence="2" type="ORF">QWY15_13235</name>
</gene>